<protein>
    <recommendedName>
        <fullName evidence="4">D-alanyl-D-alanine carboxypeptidase</fullName>
    </recommendedName>
</protein>
<organism evidence="2 3">
    <name type="scientific">Apilactobacillus xinyiensis</name>
    <dbReference type="NCBI Taxonomy" id="2841032"/>
    <lineage>
        <taxon>Bacteria</taxon>
        <taxon>Bacillati</taxon>
        <taxon>Bacillota</taxon>
        <taxon>Bacilli</taxon>
        <taxon>Lactobacillales</taxon>
        <taxon>Lactobacillaceae</taxon>
        <taxon>Apilactobacillus</taxon>
    </lineage>
</organism>
<dbReference type="RefSeq" id="WP_248601700.1">
    <property type="nucleotide sequence ID" value="NZ_JAJIAO010000004.1"/>
</dbReference>
<evidence type="ECO:0000256" key="1">
    <source>
        <dbReference type="SAM" id="SignalP"/>
    </source>
</evidence>
<keyword evidence="1" id="KW-0732">Signal</keyword>
<keyword evidence="3" id="KW-1185">Reference proteome</keyword>
<comment type="caution">
    <text evidence="2">The sequence shown here is derived from an EMBL/GenBank/DDBJ whole genome shotgun (WGS) entry which is preliminary data.</text>
</comment>
<evidence type="ECO:0008006" key="4">
    <source>
        <dbReference type="Google" id="ProtNLM"/>
    </source>
</evidence>
<evidence type="ECO:0000313" key="3">
    <source>
        <dbReference type="Proteomes" id="UP001522905"/>
    </source>
</evidence>
<sequence>MKKFSLGLIVTVCMMSFIYFTYPNNVHADNVYKAYNSKQRSNKYKLIWSKKIKPSEVYLTGTDKLYSKNMFSMYYYKPDLINDLLGRKFMTTEKEKLYNIVDHKFYYFYKINRNYNSIRIPSNGAWVRDKWTIFPEGMGIEKYRQIASMLPGVKLDNDFQKFAYLVAHTFVDGQGIGDSDWNDPIIEKVYPKLMGADVLSDPSSYWKKYDNNFNKTMREKLYKNQISFEDYFKAVFTHSFDLNRYSKYGNKIGIYMDPKGSSLYGRIIIFFTTTNRHDKFDRY</sequence>
<dbReference type="Proteomes" id="UP001522905">
    <property type="component" value="Unassembled WGS sequence"/>
</dbReference>
<gene>
    <name evidence="2" type="ORF">LNP07_04550</name>
</gene>
<feature type="signal peptide" evidence="1">
    <location>
        <begin position="1"/>
        <end position="28"/>
    </location>
</feature>
<name>A0ABT0I237_9LACO</name>
<accession>A0ABT0I237</accession>
<proteinExistence type="predicted"/>
<evidence type="ECO:0000313" key="2">
    <source>
        <dbReference type="EMBL" id="MCK8624781.1"/>
    </source>
</evidence>
<dbReference type="EMBL" id="JAJIAO010000004">
    <property type="protein sequence ID" value="MCK8624781.1"/>
    <property type="molecule type" value="Genomic_DNA"/>
</dbReference>
<reference evidence="2 3" key="1">
    <citation type="submission" date="2021-11" db="EMBL/GenBank/DDBJ databases">
        <title>Comparative genomics of bee honey and flower isolates.</title>
        <authorList>
            <person name="Bechtner J.D."/>
            <person name="Gallus M.K."/>
            <person name="Ehrmann M."/>
        </authorList>
    </citation>
    <scope>NUCLEOTIDE SEQUENCE [LARGE SCALE GENOMIC DNA]</scope>
    <source>
        <strain evidence="2 3">M161</strain>
    </source>
</reference>
<feature type="chain" id="PRO_5046073791" description="D-alanyl-D-alanine carboxypeptidase" evidence="1">
    <location>
        <begin position="29"/>
        <end position="283"/>
    </location>
</feature>